<accession>A0A0E0PGC3</accession>
<protein>
    <submittedName>
        <fullName evidence="1">Uncharacterized protein</fullName>
    </submittedName>
</protein>
<reference evidence="2" key="1">
    <citation type="submission" date="2013-06" db="EMBL/GenBank/DDBJ databases">
        <authorList>
            <person name="Zhao Q."/>
        </authorList>
    </citation>
    <scope>NUCLEOTIDE SEQUENCE</scope>
    <source>
        <strain evidence="2">cv. W1943</strain>
    </source>
</reference>
<dbReference type="Gramene" id="ORUFI05G00190.1">
    <property type="protein sequence ID" value="ORUFI05G00190.1"/>
    <property type="gene ID" value="ORUFI05G00190"/>
</dbReference>
<dbReference type="Proteomes" id="UP000008022">
    <property type="component" value="Unassembled WGS sequence"/>
</dbReference>
<dbReference type="EnsemblPlants" id="ORUFI05G00190.1">
    <property type="protein sequence ID" value="ORUFI05G00190.1"/>
    <property type="gene ID" value="ORUFI05G00190"/>
</dbReference>
<reference evidence="1" key="2">
    <citation type="submission" date="2015-06" db="UniProtKB">
        <authorList>
            <consortium name="EnsemblPlants"/>
        </authorList>
    </citation>
    <scope>IDENTIFICATION</scope>
</reference>
<evidence type="ECO:0000313" key="2">
    <source>
        <dbReference type="Proteomes" id="UP000008022"/>
    </source>
</evidence>
<keyword evidence="2" id="KW-1185">Reference proteome</keyword>
<evidence type="ECO:0000313" key="1">
    <source>
        <dbReference type="EnsemblPlants" id="ORUFI05G00190.1"/>
    </source>
</evidence>
<organism evidence="1 2">
    <name type="scientific">Oryza rufipogon</name>
    <name type="common">Brownbeard rice</name>
    <name type="synonym">Asian wild rice</name>
    <dbReference type="NCBI Taxonomy" id="4529"/>
    <lineage>
        <taxon>Eukaryota</taxon>
        <taxon>Viridiplantae</taxon>
        <taxon>Streptophyta</taxon>
        <taxon>Embryophyta</taxon>
        <taxon>Tracheophyta</taxon>
        <taxon>Spermatophyta</taxon>
        <taxon>Magnoliopsida</taxon>
        <taxon>Liliopsida</taxon>
        <taxon>Poales</taxon>
        <taxon>Poaceae</taxon>
        <taxon>BOP clade</taxon>
        <taxon>Oryzoideae</taxon>
        <taxon>Oryzeae</taxon>
        <taxon>Oryzinae</taxon>
        <taxon>Oryza</taxon>
    </lineage>
</organism>
<dbReference type="AlphaFoldDB" id="A0A0E0PGC3"/>
<sequence length="60" mass="6967">MRWCGSNIVSRSHFYAVKPSHVWPGAVLVSCLLAVRGKKEMKPLAREVDERGQKFERLRR</sequence>
<name>A0A0E0PGC3_ORYRU</name>
<proteinExistence type="predicted"/>
<dbReference type="PROSITE" id="PS51257">
    <property type="entry name" value="PROKAR_LIPOPROTEIN"/>
    <property type="match status" value="1"/>
</dbReference>
<dbReference type="HOGENOM" id="CLU_2945827_0_0_1"/>